<gene>
    <name evidence="1" type="ORF">M9458_053981</name>
</gene>
<dbReference type="AlphaFoldDB" id="A0ABD0MKR9"/>
<dbReference type="EMBL" id="JAMKFB020000280">
    <property type="protein sequence ID" value="KAL0150677.1"/>
    <property type="molecule type" value="Genomic_DNA"/>
</dbReference>
<keyword evidence="2" id="KW-1185">Reference proteome</keyword>
<dbReference type="Proteomes" id="UP001529510">
    <property type="component" value="Unassembled WGS sequence"/>
</dbReference>
<evidence type="ECO:0008006" key="3">
    <source>
        <dbReference type="Google" id="ProtNLM"/>
    </source>
</evidence>
<name>A0ABD0MKR9_CIRMR</name>
<dbReference type="Gene3D" id="3.30.420.10">
    <property type="entry name" value="Ribonuclease H-like superfamily/Ribonuclease H"/>
    <property type="match status" value="1"/>
</dbReference>
<proteinExistence type="predicted"/>
<reference evidence="1 2" key="1">
    <citation type="submission" date="2024-05" db="EMBL/GenBank/DDBJ databases">
        <title>Genome sequencing and assembly of Indian major carp, Cirrhinus mrigala (Hamilton, 1822).</title>
        <authorList>
            <person name="Mohindra V."/>
            <person name="Chowdhury L.M."/>
            <person name="Lal K."/>
            <person name="Jena J.K."/>
        </authorList>
    </citation>
    <scope>NUCLEOTIDE SEQUENCE [LARGE SCALE GENOMIC DNA]</scope>
    <source>
        <strain evidence="1">CM1030</strain>
        <tissue evidence="1">Blood</tissue>
    </source>
</reference>
<evidence type="ECO:0000313" key="2">
    <source>
        <dbReference type="Proteomes" id="UP001529510"/>
    </source>
</evidence>
<comment type="caution">
    <text evidence="1">The sequence shown here is derived from an EMBL/GenBank/DDBJ whole genome shotgun (WGS) entry which is preliminary data.</text>
</comment>
<accession>A0ABD0MKR9</accession>
<feature type="non-terminal residue" evidence="1">
    <location>
        <position position="1"/>
    </location>
</feature>
<evidence type="ECO:0000313" key="1">
    <source>
        <dbReference type="EMBL" id="KAL0150677.1"/>
    </source>
</evidence>
<organism evidence="1 2">
    <name type="scientific">Cirrhinus mrigala</name>
    <name type="common">Mrigala</name>
    <dbReference type="NCBI Taxonomy" id="683832"/>
    <lineage>
        <taxon>Eukaryota</taxon>
        <taxon>Metazoa</taxon>
        <taxon>Chordata</taxon>
        <taxon>Craniata</taxon>
        <taxon>Vertebrata</taxon>
        <taxon>Euteleostomi</taxon>
        <taxon>Actinopterygii</taxon>
        <taxon>Neopterygii</taxon>
        <taxon>Teleostei</taxon>
        <taxon>Ostariophysi</taxon>
        <taxon>Cypriniformes</taxon>
        <taxon>Cyprinidae</taxon>
        <taxon>Labeoninae</taxon>
        <taxon>Labeonini</taxon>
        <taxon>Cirrhinus</taxon>
    </lineage>
</organism>
<sequence>WFEEHNKEIKVLPCIPDSPDLNPFVHLREVLDQRIQFMKAPPHSLQDLKNLLLMSQCQTPQDTFRGFV</sequence>
<dbReference type="InterPro" id="IPR036397">
    <property type="entry name" value="RNaseH_sf"/>
</dbReference>
<protein>
    <recommendedName>
        <fullName evidence="3">Tc1-like transposase DDE domain-containing protein</fullName>
    </recommendedName>
</protein>